<gene>
    <name evidence="2" type="ORF">NIES267_74010</name>
</gene>
<geneLocation type="plasmid" evidence="3">
    <name>Plasmid2 dna</name>
</geneLocation>
<dbReference type="OrthoDB" id="477717at2"/>
<sequence>MAKVITLATHKGGQTKTSTAKNLAVAASEKGNALMIDLDPQYSLTKWVGADVDKTLADFYEGTPIENTITNLRPNLDIIGGSLKMEKISQNMISRNHREYILRRGLTSIQGKYDYIIIDTSPSLGILVQNAIIATDFILIPLSNEAGATEGLLDFVHFAEELIEEKPKFGLVATRVDKRKTIADRAIHADLAAFSLSEYLLNTVIPTDGSVDNSNIAGMLLDEYDKNSAALFAYKSLFQEIEKLI</sequence>
<dbReference type="EMBL" id="AP018229">
    <property type="protein sequence ID" value="BAY87877.1"/>
    <property type="molecule type" value="Genomic_DNA"/>
</dbReference>
<dbReference type="PANTHER" id="PTHR13696">
    <property type="entry name" value="P-LOOP CONTAINING NUCLEOSIDE TRIPHOSPHATE HYDROLASE"/>
    <property type="match status" value="1"/>
</dbReference>
<dbReference type="SUPFAM" id="SSF52540">
    <property type="entry name" value="P-loop containing nucleoside triphosphate hydrolases"/>
    <property type="match status" value="1"/>
</dbReference>
<keyword evidence="3" id="KW-1185">Reference proteome</keyword>
<organism evidence="2 3">
    <name type="scientific">Calothrix parasitica NIES-267</name>
    <dbReference type="NCBI Taxonomy" id="1973488"/>
    <lineage>
        <taxon>Bacteria</taxon>
        <taxon>Bacillati</taxon>
        <taxon>Cyanobacteriota</taxon>
        <taxon>Cyanophyceae</taxon>
        <taxon>Nostocales</taxon>
        <taxon>Calotrichaceae</taxon>
        <taxon>Calothrix</taxon>
    </lineage>
</organism>
<evidence type="ECO:0000313" key="3">
    <source>
        <dbReference type="Proteomes" id="UP000218418"/>
    </source>
</evidence>
<evidence type="ECO:0000259" key="1">
    <source>
        <dbReference type="Pfam" id="PF13614"/>
    </source>
</evidence>
<dbReference type="InterPro" id="IPR025669">
    <property type="entry name" value="AAA_dom"/>
</dbReference>
<dbReference type="PANTHER" id="PTHR13696:SF99">
    <property type="entry name" value="COBYRINIC ACID AC-DIAMIDE SYNTHASE"/>
    <property type="match status" value="1"/>
</dbReference>
<dbReference type="CDD" id="cd02042">
    <property type="entry name" value="ParAB_family"/>
    <property type="match status" value="1"/>
</dbReference>
<protein>
    <submittedName>
        <fullName evidence="2">ATPase, ParA family protein</fullName>
    </submittedName>
</protein>
<dbReference type="Pfam" id="PF13614">
    <property type="entry name" value="AAA_31"/>
    <property type="match status" value="1"/>
</dbReference>
<dbReference type="Proteomes" id="UP000218418">
    <property type="component" value="Plasmid plasmid2"/>
</dbReference>
<dbReference type="Gene3D" id="3.40.50.300">
    <property type="entry name" value="P-loop containing nucleotide triphosphate hydrolases"/>
    <property type="match status" value="1"/>
</dbReference>
<accession>A0A1Z4M327</accession>
<dbReference type="AlphaFoldDB" id="A0A1Z4M327"/>
<dbReference type="InterPro" id="IPR027417">
    <property type="entry name" value="P-loop_NTPase"/>
</dbReference>
<keyword evidence="2" id="KW-0614">Plasmid</keyword>
<reference evidence="2 3" key="1">
    <citation type="submission" date="2017-06" db="EMBL/GenBank/DDBJ databases">
        <title>Genome sequencing of cyanobaciteial culture collection at National Institute for Environmental Studies (NIES).</title>
        <authorList>
            <person name="Hirose Y."/>
            <person name="Shimura Y."/>
            <person name="Fujisawa T."/>
            <person name="Nakamura Y."/>
            <person name="Kawachi M."/>
        </authorList>
    </citation>
    <scope>NUCLEOTIDE SEQUENCE [LARGE SCALE GENOMIC DNA]</scope>
    <source>
        <strain evidence="2 3">NIES-267</strain>
        <plasmid evidence="3">Plasmid2 dna</plasmid>
    </source>
</reference>
<proteinExistence type="predicted"/>
<name>A0A1Z4M327_9CYAN</name>
<feature type="domain" description="AAA" evidence="1">
    <location>
        <begin position="2"/>
        <end position="165"/>
    </location>
</feature>
<dbReference type="InterPro" id="IPR050678">
    <property type="entry name" value="DNA_Partitioning_ATPase"/>
</dbReference>
<evidence type="ECO:0000313" key="2">
    <source>
        <dbReference type="EMBL" id="BAY87877.1"/>
    </source>
</evidence>